<dbReference type="Proteomes" id="UP000095762">
    <property type="component" value="Unassembled WGS sequence"/>
</dbReference>
<comment type="similarity">
    <text evidence="1">Belongs to the BlaI transcriptional regulatory family.</text>
</comment>
<reference evidence="5 6" key="1">
    <citation type="submission" date="2015-09" db="EMBL/GenBank/DDBJ databases">
        <authorList>
            <consortium name="Pathogen Informatics"/>
        </authorList>
    </citation>
    <scope>NUCLEOTIDE SEQUENCE [LARGE SCALE GENOMIC DNA]</scope>
    <source>
        <strain evidence="5 6">2789STDY5834957</strain>
    </source>
</reference>
<dbReference type="SUPFAM" id="SSF46785">
    <property type="entry name" value="Winged helix' DNA-binding domain"/>
    <property type="match status" value="1"/>
</dbReference>
<keyword evidence="4" id="KW-0804">Transcription</keyword>
<dbReference type="AlphaFoldDB" id="A0A174VTI2"/>
<evidence type="ECO:0000313" key="5">
    <source>
        <dbReference type="EMBL" id="CUQ38002.1"/>
    </source>
</evidence>
<name>A0A174VTI2_9FIRM</name>
<gene>
    <name evidence="5" type="ORF">ERS852569_03501</name>
</gene>
<evidence type="ECO:0000256" key="4">
    <source>
        <dbReference type="ARBA" id="ARBA00023163"/>
    </source>
</evidence>
<dbReference type="Gene3D" id="1.10.10.10">
    <property type="entry name" value="Winged helix-like DNA-binding domain superfamily/Winged helix DNA-binding domain"/>
    <property type="match status" value="1"/>
</dbReference>
<keyword evidence="3" id="KW-0238">DNA-binding</keyword>
<keyword evidence="2" id="KW-0805">Transcription regulation</keyword>
<dbReference type="InterPro" id="IPR005650">
    <property type="entry name" value="BlaI_family"/>
</dbReference>
<dbReference type="InterPro" id="IPR036390">
    <property type="entry name" value="WH_DNA-bd_sf"/>
</dbReference>
<dbReference type="GO" id="GO:0045892">
    <property type="term" value="P:negative regulation of DNA-templated transcription"/>
    <property type="evidence" value="ECO:0007669"/>
    <property type="project" value="InterPro"/>
</dbReference>
<dbReference type="RefSeq" id="WP_242859992.1">
    <property type="nucleotide sequence ID" value="NZ_CZBP01000039.1"/>
</dbReference>
<dbReference type="InterPro" id="IPR036388">
    <property type="entry name" value="WH-like_DNA-bd_sf"/>
</dbReference>
<sequence length="123" mass="14398">MRNVLSDTEFYILQYLWSLETPTTFAEILVHFTEEGKTWKKQTVNTFLSRMIQKGYLKSDKTKGPRAVYLPVFTKKEFHEKYAKDVVEGSYDNSILEFVRAYTAGHKLDKTEKAELSAYIQDL</sequence>
<dbReference type="GO" id="GO:0003677">
    <property type="term" value="F:DNA binding"/>
    <property type="evidence" value="ECO:0007669"/>
    <property type="project" value="UniProtKB-KW"/>
</dbReference>
<dbReference type="EMBL" id="CZBP01000039">
    <property type="protein sequence ID" value="CUQ38002.1"/>
    <property type="molecule type" value="Genomic_DNA"/>
</dbReference>
<evidence type="ECO:0000256" key="1">
    <source>
        <dbReference type="ARBA" id="ARBA00011046"/>
    </source>
</evidence>
<dbReference type="Pfam" id="PF03965">
    <property type="entry name" value="Penicillinase_R"/>
    <property type="match status" value="1"/>
</dbReference>
<evidence type="ECO:0000313" key="6">
    <source>
        <dbReference type="Proteomes" id="UP000095762"/>
    </source>
</evidence>
<protein>
    <submittedName>
        <fullName evidence="5">Copper transport repressor, CopY/TcrY family</fullName>
    </submittedName>
</protein>
<organism evidence="5 6">
    <name type="scientific">Blautia obeum</name>
    <dbReference type="NCBI Taxonomy" id="40520"/>
    <lineage>
        <taxon>Bacteria</taxon>
        <taxon>Bacillati</taxon>
        <taxon>Bacillota</taxon>
        <taxon>Clostridia</taxon>
        <taxon>Lachnospirales</taxon>
        <taxon>Lachnospiraceae</taxon>
        <taxon>Blautia</taxon>
    </lineage>
</organism>
<evidence type="ECO:0000256" key="2">
    <source>
        <dbReference type="ARBA" id="ARBA00023015"/>
    </source>
</evidence>
<proteinExistence type="inferred from homology"/>
<evidence type="ECO:0000256" key="3">
    <source>
        <dbReference type="ARBA" id="ARBA00023125"/>
    </source>
</evidence>
<accession>A0A174VTI2</accession>
<dbReference type="PIRSF" id="PIRSF019455">
    <property type="entry name" value="CopR_AtkY"/>
    <property type="match status" value="1"/>
</dbReference>